<dbReference type="AlphaFoldDB" id="A0A127VHW6"/>
<proteinExistence type="predicted"/>
<evidence type="ECO:0000313" key="2">
    <source>
        <dbReference type="Proteomes" id="UP000071561"/>
    </source>
</evidence>
<dbReference type="PATRIC" id="fig|188932.3.peg.4212"/>
<dbReference type="RefSeq" id="WP_068404414.1">
    <property type="nucleotide sequence ID" value="NZ_CP014504.1"/>
</dbReference>
<dbReference type="OrthoDB" id="770191at2"/>
<gene>
    <name evidence="1" type="ORF">AY601_4056</name>
</gene>
<keyword evidence="2" id="KW-1185">Reference proteome</keyword>
<evidence type="ECO:0000313" key="1">
    <source>
        <dbReference type="EMBL" id="AMQ00907.1"/>
    </source>
</evidence>
<sequence>MKTIILDFKEVIYKDLEGTELALPDQWVKGFGNTIYIGGDIPLSELGSKIYHSYKSEKITELSIEELNLLINAIEVTKLLGTPAHNALKNYLTTKLENLNK</sequence>
<dbReference type="KEGG" id="pcm:AY601_4056"/>
<protein>
    <submittedName>
        <fullName evidence="1">Uncharacterized protein</fullName>
    </submittedName>
</protein>
<dbReference type="Proteomes" id="UP000071561">
    <property type="component" value="Chromosome"/>
</dbReference>
<dbReference type="EMBL" id="CP014504">
    <property type="protein sequence ID" value="AMQ00907.1"/>
    <property type="molecule type" value="Genomic_DNA"/>
</dbReference>
<reference evidence="1 2" key="1">
    <citation type="submission" date="2016-03" db="EMBL/GenBank/DDBJ databases">
        <title>Complete genome sequence of Pedobacter cryoconitis PAMC 27485.</title>
        <authorList>
            <person name="Lee J."/>
            <person name="Kim O.-S."/>
        </authorList>
    </citation>
    <scope>NUCLEOTIDE SEQUENCE [LARGE SCALE GENOMIC DNA]</scope>
    <source>
        <strain evidence="1 2">PAMC 27485</strain>
    </source>
</reference>
<organism evidence="1 2">
    <name type="scientific">Pedobacter cryoconitis</name>
    <dbReference type="NCBI Taxonomy" id="188932"/>
    <lineage>
        <taxon>Bacteria</taxon>
        <taxon>Pseudomonadati</taxon>
        <taxon>Bacteroidota</taxon>
        <taxon>Sphingobacteriia</taxon>
        <taxon>Sphingobacteriales</taxon>
        <taxon>Sphingobacteriaceae</taxon>
        <taxon>Pedobacter</taxon>
    </lineage>
</organism>
<name>A0A127VHW6_9SPHI</name>
<accession>A0A127VHW6</accession>